<evidence type="ECO:0000313" key="2">
    <source>
        <dbReference type="Proteomes" id="UP001055072"/>
    </source>
</evidence>
<name>A0ACB8UCW3_9APHY</name>
<proteinExistence type="predicted"/>
<sequence>MWQSHSPSIQSVPSGSKLSVIIPGDQTHAPARIGYKDKGVRSWRHKDKALAKRVAAPGEQVVRVPQSLYISPNNSDIRDKKPDILFNIPREGGIKLDAALNLGFDYPREWKTEYVKCFATTKRITIRINVGHFVLCPLKKAHESVVAGLYSLWSHDQRMR</sequence>
<comment type="caution">
    <text evidence="1">The sequence shown here is derived from an EMBL/GenBank/DDBJ whole genome shotgun (WGS) entry which is preliminary data.</text>
</comment>
<keyword evidence="2" id="KW-1185">Reference proteome</keyword>
<gene>
    <name evidence="1" type="ORF">BDY19DRAFT_903813</name>
</gene>
<reference evidence="1" key="1">
    <citation type="journal article" date="2021" name="Environ. Microbiol.">
        <title>Gene family expansions and transcriptome signatures uncover fungal adaptations to wood decay.</title>
        <authorList>
            <person name="Hage H."/>
            <person name="Miyauchi S."/>
            <person name="Viragh M."/>
            <person name="Drula E."/>
            <person name="Min B."/>
            <person name="Chaduli D."/>
            <person name="Navarro D."/>
            <person name="Favel A."/>
            <person name="Norest M."/>
            <person name="Lesage-Meessen L."/>
            <person name="Balint B."/>
            <person name="Merenyi Z."/>
            <person name="de Eugenio L."/>
            <person name="Morin E."/>
            <person name="Martinez A.T."/>
            <person name="Baldrian P."/>
            <person name="Stursova M."/>
            <person name="Martinez M.J."/>
            <person name="Novotny C."/>
            <person name="Magnuson J.K."/>
            <person name="Spatafora J.W."/>
            <person name="Maurice S."/>
            <person name="Pangilinan J."/>
            <person name="Andreopoulos W."/>
            <person name="LaButti K."/>
            <person name="Hundley H."/>
            <person name="Na H."/>
            <person name="Kuo A."/>
            <person name="Barry K."/>
            <person name="Lipzen A."/>
            <person name="Henrissat B."/>
            <person name="Riley R."/>
            <person name="Ahrendt S."/>
            <person name="Nagy L.G."/>
            <person name="Grigoriev I.V."/>
            <person name="Martin F."/>
            <person name="Rosso M.N."/>
        </authorList>
    </citation>
    <scope>NUCLEOTIDE SEQUENCE</scope>
    <source>
        <strain evidence="1">CBS 384.51</strain>
    </source>
</reference>
<evidence type="ECO:0000313" key="1">
    <source>
        <dbReference type="EMBL" id="KAI0092063.1"/>
    </source>
</evidence>
<dbReference type="Proteomes" id="UP001055072">
    <property type="component" value="Unassembled WGS sequence"/>
</dbReference>
<dbReference type="EMBL" id="MU274904">
    <property type="protein sequence ID" value="KAI0092063.1"/>
    <property type="molecule type" value="Genomic_DNA"/>
</dbReference>
<protein>
    <submittedName>
        <fullName evidence="1">Uncharacterized protein</fullName>
    </submittedName>
</protein>
<accession>A0ACB8UCW3</accession>
<organism evidence="1 2">
    <name type="scientific">Irpex rosettiformis</name>
    <dbReference type="NCBI Taxonomy" id="378272"/>
    <lineage>
        <taxon>Eukaryota</taxon>
        <taxon>Fungi</taxon>
        <taxon>Dikarya</taxon>
        <taxon>Basidiomycota</taxon>
        <taxon>Agaricomycotina</taxon>
        <taxon>Agaricomycetes</taxon>
        <taxon>Polyporales</taxon>
        <taxon>Irpicaceae</taxon>
        <taxon>Irpex</taxon>
    </lineage>
</organism>